<dbReference type="AlphaFoldDB" id="A0AAD1UJP4"/>
<gene>
    <name evidence="1" type="ORF">ECRASSUSDP1_LOCUS11314</name>
</gene>
<sequence>MKSVVVSTYNETDSPAGFVTIYSTDQPQQKISSKAIFHLMKDITISLDSILANANLTNEEFQKVRKTESVFEVTRTSITLDHIIARRIAASTASGVFVTLINLQQKTMTLKNMEFRVSGTLASTSDPMNIHMENIYVDQYSTISGFSFETVCNYPEAYLTPTVTVNNLTIDSSFPEAEVTIKPPYFFYSGPGNVTAKFWNATNGFSLETNTIAGSYIFASQVCSPPDGILRTFDVDTYYGSIRYNDDGKKGNNFIIGLVNGLGRIHRVQLSNFFVEDYDSSYMGITVRTQPSDTVILSNIVATRYSASAGFLWLHTGSKLF</sequence>
<proteinExistence type="predicted"/>
<organism evidence="1 2">
    <name type="scientific">Euplotes crassus</name>
    <dbReference type="NCBI Taxonomy" id="5936"/>
    <lineage>
        <taxon>Eukaryota</taxon>
        <taxon>Sar</taxon>
        <taxon>Alveolata</taxon>
        <taxon>Ciliophora</taxon>
        <taxon>Intramacronucleata</taxon>
        <taxon>Spirotrichea</taxon>
        <taxon>Hypotrichia</taxon>
        <taxon>Euplotida</taxon>
        <taxon>Euplotidae</taxon>
        <taxon>Moneuplotes</taxon>
    </lineage>
</organism>
<protein>
    <submittedName>
        <fullName evidence="1">Uncharacterized protein</fullName>
    </submittedName>
</protein>
<evidence type="ECO:0000313" key="2">
    <source>
        <dbReference type="Proteomes" id="UP001295684"/>
    </source>
</evidence>
<dbReference type="EMBL" id="CAMPGE010011167">
    <property type="protein sequence ID" value="CAI2370007.1"/>
    <property type="molecule type" value="Genomic_DNA"/>
</dbReference>
<reference evidence="1" key="1">
    <citation type="submission" date="2023-07" db="EMBL/GenBank/DDBJ databases">
        <authorList>
            <consortium name="AG Swart"/>
            <person name="Singh M."/>
            <person name="Singh A."/>
            <person name="Seah K."/>
            <person name="Emmerich C."/>
        </authorList>
    </citation>
    <scope>NUCLEOTIDE SEQUENCE</scope>
    <source>
        <strain evidence="1">DP1</strain>
    </source>
</reference>
<name>A0AAD1UJP4_EUPCR</name>
<accession>A0AAD1UJP4</accession>
<evidence type="ECO:0000313" key="1">
    <source>
        <dbReference type="EMBL" id="CAI2370007.1"/>
    </source>
</evidence>
<comment type="caution">
    <text evidence="1">The sequence shown here is derived from an EMBL/GenBank/DDBJ whole genome shotgun (WGS) entry which is preliminary data.</text>
</comment>
<dbReference type="Proteomes" id="UP001295684">
    <property type="component" value="Unassembled WGS sequence"/>
</dbReference>
<keyword evidence="2" id="KW-1185">Reference proteome</keyword>